<name>A0A8H5I3R1_9HYPO</name>
<sequence length="142" mass="15588">ENEDLSNLHTRLQGLADAGLSCPTDEDSSDSFDSEVEITPTKTFEEFAALVQIARKTMTFTDDTSYGRFAAIQKLQCLALFDEATAMHRTDGLMVFGNTMRPVFAVGNEKQLPPALLTLGETYSDGTAIKRFGQDAKPSWLS</sequence>
<evidence type="ECO:0000313" key="2">
    <source>
        <dbReference type="Proteomes" id="UP000574317"/>
    </source>
</evidence>
<keyword evidence="1" id="KW-0067">ATP-binding</keyword>
<keyword evidence="1" id="KW-0347">Helicase</keyword>
<organism evidence="1 2">
    <name type="scientific">Fusarium napiforme</name>
    <dbReference type="NCBI Taxonomy" id="42672"/>
    <lineage>
        <taxon>Eukaryota</taxon>
        <taxon>Fungi</taxon>
        <taxon>Dikarya</taxon>
        <taxon>Ascomycota</taxon>
        <taxon>Pezizomycotina</taxon>
        <taxon>Sordariomycetes</taxon>
        <taxon>Hypocreomycetidae</taxon>
        <taxon>Hypocreales</taxon>
        <taxon>Nectriaceae</taxon>
        <taxon>Fusarium</taxon>
        <taxon>Fusarium fujikuroi species complex</taxon>
    </lineage>
</organism>
<proteinExistence type="predicted"/>
<protein>
    <submittedName>
        <fullName evidence="1">DNA helicase</fullName>
    </submittedName>
</protein>
<gene>
    <name evidence="1" type="ORF">FNAPI_14064</name>
</gene>
<reference evidence="1 2" key="1">
    <citation type="submission" date="2020-05" db="EMBL/GenBank/DDBJ databases">
        <title>Identification and distribution of gene clusters putatively required for synthesis of sphingolipid metabolism inhibitors in phylogenetically diverse species of the filamentous fungus Fusarium.</title>
        <authorList>
            <person name="Kim H.-S."/>
            <person name="Busman M."/>
            <person name="Brown D.W."/>
            <person name="Divon H."/>
            <person name="Uhlig S."/>
            <person name="Proctor R.H."/>
        </authorList>
    </citation>
    <scope>NUCLEOTIDE SEQUENCE [LARGE SCALE GENOMIC DNA]</scope>
    <source>
        <strain evidence="1 2">NRRL 25196</strain>
    </source>
</reference>
<keyword evidence="2" id="KW-1185">Reference proteome</keyword>
<comment type="caution">
    <text evidence="1">The sequence shown here is derived from an EMBL/GenBank/DDBJ whole genome shotgun (WGS) entry which is preliminary data.</text>
</comment>
<dbReference type="Proteomes" id="UP000574317">
    <property type="component" value="Unassembled WGS sequence"/>
</dbReference>
<dbReference type="GO" id="GO:0004386">
    <property type="term" value="F:helicase activity"/>
    <property type="evidence" value="ECO:0007669"/>
    <property type="project" value="UniProtKB-KW"/>
</dbReference>
<keyword evidence="1" id="KW-0378">Hydrolase</keyword>
<dbReference type="EMBL" id="JAAOAO010001213">
    <property type="protein sequence ID" value="KAF5528884.1"/>
    <property type="molecule type" value="Genomic_DNA"/>
</dbReference>
<feature type="non-terminal residue" evidence="1">
    <location>
        <position position="1"/>
    </location>
</feature>
<dbReference type="AlphaFoldDB" id="A0A8H5I3R1"/>
<keyword evidence="1" id="KW-0547">Nucleotide-binding</keyword>
<accession>A0A8H5I3R1</accession>
<evidence type="ECO:0000313" key="1">
    <source>
        <dbReference type="EMBL" id="KAF5528884.1"/>
    </source>
</evidence>